<evidence type="ECO:0000256" key="1">
    <source>
        <dbReference type="SAM" id="Phobius"/>
    </source>
</evidence>
<feature type="transmembrane region" description="Helical" evidence="1">
    <location>
        <begin position="248"/>
        <end position="266"/>
    </location>
</feature>
<dbReference type="EMBL" id="CP123504">
    <property type="protein sequence ID" value="WGM02100.1"/>
    <property type="molecule type" value="Genomic_DNA"/>
</dbReference>
<feature type="transmembrane region" description="Helical" evidence="1">
    <location>
        <begin position="121"/>
        <end position="139"/>
    </location>
</feature>
<accession>A0AA95GSH4</accession>
<gene>
    <name evidence="2" type="ORF">QE210_03000</name>
</gene>
<dbReference type="AlphaFoldDB" id="A0AA95GSH4"/>
<dbReference type="Pfam" id="PF14897">
    <property type="entry name" value="EpsG"/>
    <property type="match status" value="1"/>
</dbReference>
<feature type="transmembrane region" description="Helical" evidence="1">
    <location>
        <begin position="167"/>
        <end position="195"/>
    </location>
</feature>
<feature type="transmembrane region" description="Helical" evidence="1">
    <location>
        <begin position="328"/>
        <end position="346"/>
    </location>
</feature>
<protein>
    <submittedName>
        <fullName evidence="2">EpsG family protein</fullName>
    </submittedName>
</protein>
<feature type="transmembrane region" description="Helical" evidence="1">
    <location>
        <begin position="201"/>
        <end position="228"/>
    </location>
</feature>
<evidence type="ECO:0000313" key="2">
    <source>
        <dbReference type="EMBL" id="WGM02100.1"/>
    </source>
</evidence>
<keyword evidence="1" id="KW-0812">Transmembrane</keyword>
<evidence type="ECO:0000313" key="3">
    <source>
        <dbReference type="Proteomes" id="UP001177595"/>
    </source>
</evidence>
<keyword evidence="1" id="KW-0472">Membrane</keyword>
<keyword evidence="1" id="KW-1133">Transmembrane helix</keyword>
<organism evidence="2 3">
    <name type="scientific">Arsenophonus nasoniae</name>
    <name type="common">son-killer infecting Nasonia vitripennis</name>
    <dbReference type="NCBI Taxonomy" id="638"/>
    <lineage>
        <taxon>Bacteria</taxon>
        <taxon>Pseudomonadati</taxon>
        <taxon>Pseudomonadota</taxon>
        <taxon>Gammaproteobacteria</taxon>
        <taxon>Enterobacterales</taxon>
        <taxon>Morganellaceae</taxon>
        <taxon>Arsenophonus</taxon>
    </lineage>
</organism>
<feature type="transmembrane region" description="Helical" evidence="1">
    <location>
        <begin position="6"/>
        <end position="23"/>
    </location>
</feature>
<dbReference type="InterPro" id="IPR049458">
    <property type="entry name" value="EpsG-like"/>
</dbReference>
<name>A0AA95GSH4_9GAMM</name>
<feature type="transmembrane region" description="Helical" evidence="1">
    <location>
        <begin position="32"/>
        <end position="50"/>
    </location>
</feature>
<proteinExistence type="predicted"/>
<feature type="transmembrane region" description="Helical" evidence="1">
    <location>
        <begin position="94"/>
        <end position="114"/>
    </location>
</feature>
<reference evidence="2" key="1">
    <citation type="submission" date="2023-04" db="EMBL/GenBank/DDBJ databases">
        <title>Genome dynamics across the evolutionary transition to endosymbiosis.</title>
        <authorList>
            <person name="Siozios S."/>
            <person name="Nadal-Jimenez P."/>
            <person name="Azagi T."/>
            <person name="Sprong H."/>
            <person name="Frost C.L."/>
            <person name="Parratt S.R."/>
            <person name="Taylor G."/>
            <person name="Brettell L."/>
            <person name="Lew K.C."/>
            <person name="Croft L."/>
            <person name="King K.C."/>
            <person name="Brockhurst M.A."/>
            <person name="Hypsa V."/>
            <person name="Novakova E."/>
            <person name="Darby A.C."/>
            <person name="Hurst G.D.D."/>
        </authorList>
    </citation>
    <scope>NUCLEOTIDE SEQUENCE</scope>
    <source>
        <strain evidence="2">APv</strain>
    </source>
</reference>
<dbReference type="Proteomes" id="UP001177595">
    <property type="component" value="Chromosome"/>
</dbReference>
<feature type="transmembrane region" description="Helical" evidence="1">
    <location>
        <begin position="302"/>
        <end position="322"/>
    </location>
</feature>
<sequence length="361" mass="42845">MISEYSPVFISLSAIIYLFVAILSDSFKNKKIDYILSFLMVIMYFVILGLRDYSIGSDTEAYVSNFINGDRNFEFLFTLFTDVIRSFTDNPSNYLLILSIIYGINIFIAYFIFGRNVNSQIIIFIFCVLFSQAMLTGTINYFRQPLGFSFLLIGLALYTVKNRLNLIILLLFLASVLIHNANIILIFCIIFFRFFSLRTALLFLLLSLFLFLLGFGDYIVNNFSNYYIIQRTLARHIYFNVRRSETTIYLNILMYMFHLAIFLYFYKKDNNFFFRRLIKTYISIFSLSIFMSFNRELAIRHYIMLQYLIPILYMCILSSNVISNSFKSLVKIFFIFYTLLYLFYLLNRSWFVDQFIGNIIH</sequence>
<feature type="transmembrane region" description="Helical" evidence="1">
    <location>
        <begin position="272"/>
        <end position="290"/>
    </location>
</feature>
<dbReference type="RefSeq" id="WP_280625469.1">
    <property type="nucleotide sequence ID" value="NZ_CP123504.1"/>
</dbReference>